<dbReference type="OrthoDB" id="5982327at2759"/>
<evidence type="ECO:0000313" key="3">
    <source>
        <dbReference type="Proteomes" id="UP001152795"/>
    </source>
</evidence>
<dbReference type="EMBL" id="CACRXK020029150">
    <property type="protein sequence ID" value="CAB4041914.1"/>
    <property type="molecule type" value="Genomic_DNA"/>
</dbReference>
<gene>
    <name evidence="2" type="ORF">PACLA_8A001602</name>
</gene>
<protein>
    <submittedName>
        <fullName evidence="2">Uncharacterized protein</fullName>
    </submittedName>
</protein>
<evidence type="ECO:0000256" key="1">
    <source>
        <dbReference type="SAM" id="MobiDB-lite"/>
    </source>
</evidence>
<evidence type="ECO:0000313" key="2">
    <source>
        <dbReference type="EMBL" id="CAB4041914.1"/>
    </source>
</evidence>
<dbReference type="AlphaFoldDB" id="A0A6S7KGF4"/>
<feature type="region of interest" description="Disordered" evidence="1">
    <location>
        <begin position="189"/>
        <end position="221"/>
    </location>
</feature>
<dbReference type="Proteomes" id="UP001152795">
    <property type="component" value="Unassembled WGS sequence"/>
</dbReference>
<name>A0A6S7KGF4_PARCT</name>
<feature type="region of interest" description="Disordered" evidence="1">
    <location>
        <begin position="334"/>
        <end position="371"/>
    </location>
</feature>
<feature type="compositionally biased region" description="Acidic residues" evidence="1">
    <location>
        <begin position="203"/>
        <end position="216"/>
    </location>
</feature>
<reference evidence="2" key="1">
    <citation type="submission" date="2020-04" db="EMBL/GenBank/DDBJ databases">
        <authorList>
            <person name="Alioto T."/>
            <person name="Alioto T."/>
            <person name="Gomez Garrido J."/>
        </authorList>
    </citation>
    <scope>NUCLEOTIDE SEQUENCE</scope>
    <source>
        <strain evidence="2">A484AB</strain>
    </source>
</reference>
<comment type="caution">
    <text evidence="2">The sequence shown here is derived from an EMBL/GenBank/DDBJ whole genome shotgun (WGS) entry which is preliminary data.</text>
</comment>
<proteinExistence type="predicted"/>
<keyword evidence="3" id="KW-1185">Reference proteome</keyword>
<feature type="compositionally biased region" description="Polar residues" evidence="1">
    <location>
        <begin position="337"/>
        <end position="360"/>
    </location>
</feature>
<accession>A0A6S7KGF4</accession>
<sequence>MASKQPRGGNKTKKWKRTNDMVKDLLTFIKEYKSKKEFEGVDFEADLVVFYEELRRLMSINFDDSDFGPVSVSESPMPLQEMNEKELKEFNNEVKVEKSAIKKGYDRVKEKIKALRQDYRNAVNTSTTSGSGRIIRDNWEDLTEIWAGSPATKAIANGCTTREINGESISTGFVETDDEETFMNNLFEKEDDANSQVKQPELQDVENNSESEESDTTLDSRKRIVPVNSTPKFVDNKRKKLEKQLSAKQRDMVLMNAAKKEIDLKTSIAHGLLESNKGINSAMSKMADSISSLGTGLVQGFGLLAQALSQNQQQQQQQNHPAFGNFGVNYQPLAGFPNTQYHSQRINHQRAATQSQQSESGGADKGYVTLE</sequence>
<organism evidence="2 3">
    <name type="scientific">Paramuricea clavata</name>
    <name type="common">Red gorgonian</name>
    <name type="synonym">Violescent sea-whip</name>
    <dbReference type="NCBI Taxonomy" id="317549"/>
    <lineage>
        <taxon>Eukaryota</taxon>
        <taxon>Metazoa</taxon>
        <taxon>Cnidaria</taxon>
        <taxon>Anthozoa</taxon>
        <taxon>Octocorallia</taxon>
        <taxon>Malacalcyonacea</taxon>
        <taxon>Plexauridae</taxon>
        <taxon>Paramuricea</taxon>
    </lineage>
</organism>